<dbReference type="EMBL" id="ASZQ01000222">
    <property type="protein sequence ID" value="EPF21424.1"/>
    <property type="molecule type" value="Genomic_DNA"/>
</dbReference>
<reference evidence="5 6" key="1">
    <citation type="journal article" date="2013" name="Genome Announc.">
        <title>Draft Genome Sequence of the Brazilian Toxic Bloom-Forming Cyanobacterium Microcystis aeruginosa Strain SPC777.</title>
        <authorList>
            <person name="Fiore M.F."/>
            <person name="Alvarenga D.O."/>
            <person name="Varani A.M."/>
            <person name="Hoff-Risseti C."/>
            <person name="Crespim E."/>
            <person name="Ramos R.T."/>
            <person name="Silva A."/>
            <person name="Schaker P.D."/>
            <person name="Heck K."/>
            <person name="Rigonato J."/>
            <person name="Schneider M.P."/>
        </authorList>
    </citation>
    <scope>NUCLEOTIDE SEQUENCE [LARGE SCALE GENOMIC DNA]</scope>
    <source>
        <strain evidence="6">SPC 777</strain>
    </source>
</reference>
<evidence type="ECO:0000313" key="5">
    <source>
        <dbReference type="EMBL" id="EPF21424.1"/>
    </source>
</evidence>
<feature type="repeat" description="TPR" evidence="3">
    <location>
        <begin position="945"/>
        <end position="978"/>
    </location>
</feature>
<protein>
    <submittedName>
        <fullName evidence="5">TPR repeat-containing protein yrrB</fullName>
    </submittedName>
</protein>
<accession>S3K8W7</accession>
<dbReference type="InterPro" id="IPR054569">
    <property type="entry name" value="NNH2"/>
</dbReference>
<feature type="domain" description="NACHT" evidence="4">
    <location>
        <begin position="283"/>
        <end position="401"/>
    </location>
</feature>
<dbReference type="InterPro" id="IPR007111">
    <property type="entry name" value="NACHT_NTPase"/>
</dbReference>
<proteinExistence type="predicted"/>
<dbReference type="PATRIC" id="fig|482300.6.peg.3099"/>
<dbReference type="InterPro" id="IPR019734">
    <property type="entry name" value="TPR_rpt"/>
</dbReference>
<dbReference type="RefSeq" id="WP_016515949.1">
    <property type="nucleotide sequence ID" value="NZ_ASZQ01000222.1"/>
</dbReference>
<dbReference type="Pfam" id="PF13424">
    <property type="entry name" value="TPR_12"/>
    <property type="match status" value="1"/>
</dbReference>
<feature type="repeat" description="TPR" evidence="3">
    <location>
        <begin position="979"/>
        <end position="1012"/>
    </location>
</feature>
<dbReference type="Gene3D" id="3.40.50.300">
    <property type="entry name" value="P-loop containing nucleotide triphosphate hydrolases"/>
    <property type="match status" value="1"/>
</dbReference>
<dbReference type="InterPro" id="IPR027417">
    <property type="entry name" value="P-loop_NTPase"/>
</dbReference>
<dbReference type="PANTHER" id="PTHR45586">
    <property type="entry name" value="TPR REPEAT-CONTAINING PROTEIN PA4667"/>
    <property type="match status" value="1"/>
</dbReference>
<dbReference type="Pfam" id="PF22734">
    <property type="entry name" value="NNH2"/>
    <property type="match status" value="1"/>
</dbReference>
<evidence type="ECO:0000313" key="6">
    <source>
        <dbReference type="Proteomes" id="UP000014617"/>
    </source>
</evidence>
<evidence type="ECO:0000256" key="1">
    <source>
        <dbReference type="ARBA" id="ARBA00022737"/>
    </source>
</evidence>
<dbReference type="PROSITE" id="PS50005">
    <property type="entry name" value="TPR"/>
    <property type="match status" value="5"/>
</dbReference>
<dbReference type="OrthoDB" id="448481at2"/>
<dbReference type="SUPFAM" id="SSF52540">
    <property type="entry name" value="P-loop containing nucleoside triphosphate hydrolases"/>
    <property type="match status" value="1"/>
</dbReference>
<dbReference type="InterPro" id="IPR011990">
    <property type="entry name" value="TPR-like_helical_dom_sf"/>
</dbReference>
<dbReference type="Pfam" id="PF00515">
    <property type="entry name" value="TPR_1"/>
    <property type="match status" value="1"/>
</dbReference>
<feature type="repeat" description="TPR" evidence="3">
    <location>
        <begin position="874"/>
        <end position="907"/>
    </location>
</feature>
<dbReference type="Pfam" id="PF13414">
    <property type="entry name" value="TPR_11"/>
    <property type="match status" value="1"/>
</dbReference>
<dbReference type="SMART" id="SM00028">
    <property type="entry name" value="TPR"/>
    <property type="match status" value="8"/>
</dbReference>
<gene>
    <name evidence="5" type="ORF">MAESPC_02771</name>
</gene>
<dbReference type="SUPFAM" id="SSF48452">
    <property type="entry name" value="TPR-like"/>
    <property type="match status" value="1"/>
</dbReference>
<evidence type="ECO:0000256" key="3">
    <source>
        <dbReference type="PROSITE-ProRule" id="PRU00339"/>
    </source>
</evidence>
<dbReference type="InterPro" id="IPR051012">
    <property type="entry name" value="CellSynth/LPSAsmb/PSIAsmb"/>
</dbReference>
<dbReference type="Pfam" id="PF13176">
    <property type="entry name" value="TPR_7"/>
    <property type="match status" value="1"/>
</dbReference>
<dbReference type="Pfam" id="PF05729">
    <property type="entry name" value="NACHT"/>
    <property type="match status" value="1"/>
</dbReference>
<evidence type="ECO:0000256" key="2">
    <source>
        <dbReference type="ARBA" id="ARBA00022803"/>
    </source>
</evidence>
<comment type="caution">
    <text evidence="5">The sequence shown here is derived from an EMBL/GenBank/DDBJ whole genome shotgun (WGS) entry which is preliminary data.</text>
</comment>
<feature type="repeat" description="TPR" evidence="3">
    <location>
        <begin position="836"/>
        <end position="869"/>
    </location>
</feature>
<dbReference type="Gene3D" id="1.25.40.10">
    <property type="entry name" value="Tetratricopeptide repeat domain"/>
    <property type="match status" value="3"/>
</dbReference>
<organism evidence="5 6">
    <name type="scientific">Microcystis aeruginosa SPC777</name>
    <dbReference type="NCBI Taxonomy" id="482300"/>
    <lineage>
        <taxon>Bacteria</taxon>
        <taxon>Bacillati</taxon>
        <taxon>Cyanobacteriota</taxon>
        <taxon>Cyanophyceae</taxon>
        <taxon>Oscillatoriophycideae</taxon>
        <taxon>Chroococcales</taxon>
        <taxon>Microcystaceae</taxon>
        <taxon>Microcystis</taxon>
    </lineage>
</organism>
<feature type="repeat" description="TPR" evidence="3">
    <location>
        <begin position="911"/>
        <end position="944"/>
    </location>
</feature>
<dbReference type="PROSITE" id="PS50293">
    <property type="entry name" value="TPR_REGION"/>
    <property type="match status" value="3"/>
</dbReference>
<sequence>MEWLVLWGAKQLAGFAFGAVLENLGTVLGDLTKGAGEDFVKDFFKDSLKSGIRRFQKDALAVVMGKAIAQFLYLVQQELEASGMRKADLQKYNPALQKFIRHKAVKSWLSKAFEPGCQALDGKSLRAVWSEMQLPDLPEEFSWGKIGRVYLNRVEDMIGESQELKELFATKQLVDINQTTQQLAGVVPDFDLERYCESLRETYDRLKLNAVDITYSQYKVRLWSIFVPQNVREALPPSRYEFPKRLQQKPENVSPDEWEQYRQLFLEKPVHPVLEILRDPDCPYAVILGDPGAGKSSLLQYLALDWAENPTAQIPLLIELRQYVTDENKPKDFLEFFHQGKRKICELNQLQLHEQLELGNALVMFDGLDEIFDAHIRDGVITEIIAFTNKYKRARVIVTSRIIGYNSGRLENADFRHFTLEDLNDSQIRDFVQKWHRLALVDETDHERSEIRKRLQTAIKDSTAIRELAGNPLLLTMMAILNRKQELPRKRADLYEESSKVLLHHWDIDYKKMQLTLDDVDLRAKQAMLRRVAFYMQSSQEGLKGNLIHRDALEAELTAYLRSREIPNPLKIAGKLIDQLRQRDFIICHVGNDYFGFVHRTFLEYFCATEFADRFSKRGTEGGLTLEQLQREVFESHWQDKSWHEVLRLIIGNEKIDAEFAGAIVSYLIDIQADNDSVSLLLLAADCYAEISGKTKIPSVSEQLLHKLKTAVEEDKEPQPITQKTITLWNDSAEVKAWLEERALNHKNSSVRKAIAQGIAAVELSDLTSLDLVENLGDLYYQQNRYEEAIAVYLKLDISNTLNPKFGLLNAYTELKRYDEAIAYGQQWIEKEPKSHWAYNALGDAYRKAGRYDEAIAACNRAIELAGNSSWVAIFPLQRLGRTYHDMGQYESAIATYKRAIAIDSKSQFNSSTHSDLGMVHHALGRYQEAIAAYQQAIALDSTNKTPHNNLGCLYRELEQWEDAITSFQTAIELNPRNEAAYRNLGILFLLQGDLDRAEPNFTTALQINPYYGNGILSMGLLQALRGDLTAARATWEQGLQLYGEYAQLYRLYRTLYTVALGQAEPGIANLRRILKQEKPPSGLLRPVLEIARLLQRCPEPIDRISQVVVMLESGIQPRSSS</sequence>
<dbReference type="AlphaFoldDB" id="S3K8W7"/>
<dbReference type="PANTHER" id="PTHR45586:SF1">
    <property type="entry name" value="LIPOPOLYSACCHARIDE ASSEMBLY PROTEIN B"/>
    <property type="match status" value="1"/>
</dbReference>
<keyword evidence="2 3" id="KW-0802">TPR repeat</keyword>
<keyword evidence="1" id="KW-0677">Repeat</keyword>
<dbReference type="PROSITE" id="PS50837">
    <property type="entry name" value="NACHT"/>
    <property type="match status" value="1"/>
</dbReference>
<dbReference type="Proteomes" id="UP000014617">
    <property type="component" value="Unassembled WGS sequence"/>
</dbReference>
<name>S3K8W7_MICAE</name>
<evidence type="ECO:0000259" key="4">
    <source>
        <dbReference type="PROSITE" id="PS50837"/>
    </source>
</evidence>